<organism evidence="1 2">
    <name type="scientific">Ditylenchus destructor</name>
    <dbReference type="NCBI Taxonomy" id="166010"/>
    <lineage>
        <taxon>Eukaryota</taxon>
        <taxon>Metazoa</taxon>
        <taxon>Ecdysozoa</taxon>
        <taxon>Nematoda</taxon>
        <taxon>Chromadorea</taxon>
        <taxon>Rhabditida</taxon>
        <taxon>Tylenchina</taxon>
        <taxon>Tylenchomorpha</taxon>
        <taxon>Sphaerularioidea</taxon>
        <taxon>Anguinidae</taxon>
        <taxon>Anguininae</taxon>
        <taxon>Ditylenchus</taxon>
    </lineage>
</organism>
<dbReference type="Proteomes" id="UP001201812">
    <property type="component" value="Unassembled WGS sequence"/>
</dbReference>
<reference evidence="1" key="1">
    <citation type="submission" date="2022-01" db="EMBL/GenBank/DDBJ databases">
        <title>Genome Sequence Resource for Two Populations of Ditylenchus destructor, the Migratory Endoparasitic Phytonematode.</title>
        <authorList>
            <person name="Zhang H."/>
            <person name="Lin R."/>
            <person name="Xie B."/>
        </authorList>
    </citation>
    <scope>NUCLEOTIDE SEQUENCE</scope>
    <source>
        <strain evidence="1">BazhouSP</strain>
    </source>
</reference>
<dbReference type="EMBL" id="JAKKPZ010000343">
    <property type="protein sequence ID" value="KAI1696182.1"/>
    <property type="molecule type" value="Genomic_DNA"/>
</dbReference>
<sequence length="151" mass="17734">MRPYLGPSVRIKKTYIDVAGDSTYNPEHIEEMESIAYLWRDGNICIWNAKSDGSRIIANDIQLILNSPTILQCRLLKMDNAHFSFKDYKVLYTVKVIDIWYGYRDVNLNCWPEFLEQPGVKPTIALRECRRRNIDIAVDRLKQVIWIDLIL</sequence>
<name>A0AAD4QXH1_9BILA</name>
<protein>
    <submittedName>
        <fullName evidence="1">Uncharacterized protein</fullName>
    </submittedName>
</protein>
<evidence type="ECO:0000313" key="2">
    <source>
        <dbReference type="Proteomes" id="UP001201812"/>
    </source>
</evidence>
<dbReference type="AlphaFoldDB" id="A0AAD4QXH1"/>
<gene>
    <name evidence="1" type="ORF">DdX_19170</name>
</gene>
<comment type="caution">
    <text evidence="1">The sequence shown here is derived from an EMBL/GenBank/DDBJ whole genome shotgun (WGS) entry which is preliminary data.</text>
</comment>
<proteinExistence type="predicted"/>
<accession>A0AAD4QXH1</accession>
<keyword evidence="2" id="KW-1185">Reference proteome</keyword>
<evidence type="ECO:0000313" key="1">
    <source>
        <dbReference type="EMBL" id="KAI1696182.1"/>
    </source>
</evidence>